<dbReference type="PIRSF" id="PIRSF006425">
    <property type="entry name" value="UCP006425_WD40"/>
    <property type="match status" value="1"/>
</dbReference>
<evidence type="ECO:0000313" key="3">
    <source>
        <dbReference type="Proteomes" id="UP000233654"/>
    </source>
</evidence>
<organism evidence="2 3">
    <name type="scientific">Candidatus Anoxymicrobium japonicum</name>
    <dbReference type="NCBI Taxonomy" id="2013648"/>
    <lineage>
        <taxon>Bacteria</taxon>
        <taxon>Bacillati</taxon>
        <taxon>Actinomycetota</taxon>
        <taxon>Candidatus Geothermincolia</taxon>
        <taxon>Candidatus Geothermincolales</taxon>
        <taxon>Candidatus Anoxymicrobiaceae</taxon>
        <taxon>Candidatus Anoxymicrobium</taxon>
    </lineage>
</organism>
<accession>A0A2N3G652</accession>
<dbReference type="Proteomes" id="UP000233654">
    <property type="component" value="Unassembled WGS sequence"/>
</dbReference>
<name>A0A2N3G652_9ACTN</name>
<evidence type="ECO:0000313" key="2">
    <source>
        <dbReference type="EMBL" id="PKQ28191.1"/>
    </source>
</evidence>
<dbReference type="AlphaFoldDB" id="A0A2N3G652"/>
<keyword evidence="1" id="KW-1133">Transmembrane helix</keyword>
<reference evidence="2 3" key="1">
    <citation type="journal article" date="2017" name="ISME J.">
        <title>Potential for microbial H2 and metal transformations associated with novel bacteria and archaea in deep terrestrial subsurface sediments.</title>
        <authorList>
            <person name="Hernsdorf A.W."/>
            <person name="Amano Y."/>
            <person name="Miyakawa K."/>
            <person name="Ise K."/>
            <person name="Suzuki Y."/>
            <person name="Anantharaman K."/>
            <person name="Probst A."/>
            <person name="Burstein D."/>
            <person name="Thomas B.C."/>
            <person name="Banfield J.F."/>
        </authorList>
    </citation>
    <scope>NUCLEOTIDE SEQUENCE [LARGE SCALE GENOMIC DNA]</scope>
    <source>
        <strain evidence="2">HGW-Actinobacteria-3</strain>
    </source>
</reference>
<dbReference type="EMBL" id="PHEX01000028">
    <property type="protein sequence ID" value="PKQ28191.1"/>
    <property type="molecule type" value="Genomic_DNA"/>
</dbReference>
<gene>
    <name evidence="2" type="ORF">CVT63_04110</name>
</gene>
<evidence type="ECO:0008006" key="4">
    <source>
        <dbReference type="Google" id="ProtNLM"/>
    </source>
</evidence>
<keyword evidence="1" id="KW-0472">Membrane</keyword>
<evidence type="ECO:0000256" key="1">
    <source>
        <dbReference type="SAM" id="Phobius"/>
    </source>
</evidence>
<proteinExistence type="predicted"/>
<protein>
    <recommendedName>
        <fullName evidence="4">Beta propeller domain protein</fullName>
    </recommendedName>
</protein>
<comment type="caution">
    <text evidence="2">The sequence shown here is derived from an EMBL/GenBank/DDBJ whole genome shotgun (WGS) entry which is preliminary data.</text>
</comment>
<dbReference type="InterPro" id="IPR014441">
    <property type="entry name" value="UCP006425_b-propeller"/>
</dbReference>
<keyword evidence="1" id="KW-0812">Transmembrane</keyword>
<dbReference type="InterPro" id="IPR019198">
    <property type="entry name" value="Beta_propeller_containing"/>
</dbReference>
<feature type="transmembrane region" description="Helical" evidence="1">
    <location>
        <begin position="7"/>
        <end position="28"/>
    </location>
</feature>
<sequence>MNKKSIALVLVLILAIAAGIGVITYYYAKDGFVAKSPRRTSLGRFASAADFMRAYKNGQKAYQGGMMFKSAAPVAGISGALEHSSTNVQVEGVDEADIVKNDGRYIYAISGKSVVIVAAHPAEKASVVSRIESDKDIELSELFVLRDRLVVIGASHSSPEPLLEKDVSRPRGNTAFVRVYDISDREKPGLIRNVEYEGAYSTSRMIGSNVHVVLTAYPYVTYDQKNITPSDIIPRYRDVAGGGKDEAFAPIGDYKDIEVVDPESFTSFLSVVSISLENGSARLNKRTIAGHSDNVYASLKNLYVASGGNWLYDGLRYPHAQQDEQTTIYKFKFDGPGTKFLGAGEVPGTILNQFSMDETKGYFRIATTCGRVSREGSSSTNNVYVLGPDMKITGRLEGLARGESIYSVRFMGDRAYLVTFKKVDPLFVLDMTNPNKPTVLGALKIPGYSDYLHPYDETHVIGLGKNTVEASPEEGGNFAWYQGLKLAIFDVTDVANPTEMHKVEIGDRGTDSYALYDHKAFLFDRAKNLLVLPVLLAELTPDKKAAPGRHASDYGDYTFQGAYAYDVSLTSGFELKGRVTHLDNAAELTQNYGYYDSAQSVKRSLWIEKNLYTVSESKIKVNRLDDLTEVATVQI</sequence>
<dbReference type="Pfam" id="PF09826">
    <property type="entry name" value="Beta_propel"/>
    <property type="match status" value="1"/>
</dbReference>